<feature type="domain" description="VWFA" evidence="2">
    <location>
        <begin position="188"/>
        <end position="284"/>
    </location>
</feature>
<evidence type="ECO:0000313" key="3">
    <source>
        <dbReference type="EMBL" id="MBB5495171.1"/>
    </source>
</evidence>
<dbReference type="SUPFAM" id="SSF53300">
    <property type="entry name" value="vWA-like"/>
    <property type="match status" value="1"/>
</dbReference>
<accession>A0A840WQA3</accession>
<dbReference type="Gene3D" id="3.40.50.410">
    <property type="entry name" value="von Willebrand factor, type A domain"/>
    <property type="match status" value="1"/>
</dbReference>
<sequence length="369" mass="39826">MRFRYRAYMGGPDPLADPDPPPEEAVRAAVELLELIAGETEEPGGALAAAEAALRRYADGERGALDDLDARALQAALGSAGYGPLDRLDAADHGLSPRELRRLGEVALTEIEAARRAAPGGHRGGEGAGDEPTGAAVPHDGFDRPLDAVATLREAMLRRAAGLAPGEALRAEDARYTETEPAGAAAVCLLVDLSHSMVTRGLHEAVTRTALALHTLVRTRHPQDRLLIIGFGDRAREMTPADLAEHDWRRTPGTNLQHALRLARRHLRRHRGLRPVVLAVTDGEPTAHLGEDGDARFSWPPAPRTVEVTAAELDAALGEGAEVTFFLLAHDPRLREFQGLLERRRGVRVVHADSEALGPLVVDRYVKQR</sequence>
<dbReference type="Pfam" id="PF13519">
    <property type="entry name" value="VWA_2"/>
    <property type="match status" value="1"/>
</dbReference>
<dbReference type="RefSeq" id="WP_184369626.1">
    <property type="nucleotide sequence ID" value="NZ_BAAAKM010000040.1"/>
</dbReference>
<gene>
    <name evidence="3" type="ORF">HNR07_006308</name>
</gene>
<dbReference type="EMBL" id="JACHDO010000001">
    <property type="protein sequence ID" value="MBB5495171.1"/>
    <property type="molecule type" value="Genomic_DNA"/>
</dbReference>
<keyword evidence="4" id="KW-1185">Reference proteome</keyword>
<protein>
    <submittedName>
        <fullName evidence="3">Uncharacterized protein with von Willebrand factor type A (VWA) domain</fullName>
    </submittedName>
</protein>
<dbReference type="Proteomes" id="UP000579647">
    <property type="component" value="Unassembled WGS sequence"/>
</dbReference>
<evidence type="ECO:0000313" key="4">
    <source>
        <dbReference type="Proteomes" id="UP000579647"/>
    </source>
</evidence>
<evidence type="ECO:0000256" key="1">
    <source>
        <dbReference type="SAM" id="MobiDB-lite"/>
    </source>
</evidence>
<name>A0A840WQA3_9ACTN</name>
<reference evidence="3 4" key="1">
    <citation type="submission" date="2020-08" db="EMBL/GenBank/DDBJ databases">
        <title>Sequencing the genomes of 1000 actinobacteria strains.</title>
        <authorList>
            <person name="Klenk H.-P."/>
        </authorList>
    </citation>
    <scope>NUCLEOTIDE SEQUENCE [LARGE SCALE GENOMIC DNA]</scope>
    <source>
        <strain evidence="3 4">DSM 44598</strain>
    </source>
</reference>
<comment type="caution">
    <text evidence="3">The sequence shown here is derived from an EMBL/GenBank/DDBJ whole genome shotgun (WGS) entry which is preliminary data.</text>
</comment>
<organism evidence="3 4">
    <name type="scientific">Nocardiopsis metallicus</name>
    <dbReference type="NCBI Taxonomy" id="179819"/>
    <lineage>
        <taxon>Bacteria</taxon>
        <taxon>Bacillati</taxon>
        <taxon>Actinomycetota</taxon>
        <taxon>Actinomycetes</taxon>
        <taxon>Streptosporangiales</taxon>
        <taxon>Nocardiopsidaceae</taxon>
        <taxon>Nocardiopsis</taxon>
    </lineage>
</organism>
<dbReference type="CDD" id="cd00198">
    <property type="entry name" value="vWFA"/>
    <property type="match status" value="1"/>
</dbReference>
<feature type="region of interest" description="Disordered" evidence="1">
    <location>
        <begin position="116"/>
        <end position="139"/>
    </location>
</feature>
<proteinExistence type="predicted"/>
<evidence type="ECO:0000259" key="2">
    <source>
        <dbReference type="Pfam" id="PF13519"/>
    </source>
</evidence>
<dbReference type="InterPro" id="IPR002035">
    <property type="entry name" value="VWF_A"/>
</dbReference>
<dbReference type="InterPro" id="IPR036465">
    <property type="entry name" value="vWFA_dom_sf"/>
</dbReference>
<dbReference type="AlphaFoldDB" id="A0A840WQA3"/>